<sequence>MRFLYLLVFLVALTITGCDSNRLSDDYPTVYRIFSAQESDGVTITLLEVSRKKEIFRENIRQNSMTTFSYNISNDTGDEIQITNKDGQSIYLKDEKDEKDESFRIVGLMSDKIIWPGGSDIYTMPISKDSNNMRMEIDFDVFHIEHFENQLVVTLADGKTVPFLFKGDLNEKNLNKIGE</sequence>
<proteinExistence type="predicted"/>
<dbReference type="Proteomes" id="UP000682713">
    <property type="component" value="Unassembled WGS sequence"/>
</dbReference>
<organism evidence="1 2">
    <name type="scientific">Lederbergia citrisecunda</name>
    <dbReference type="NCBI Taxonomy" id="2833583"/>
    <lineage>
        <taxon>Bacteria</taxon>
        <taxon>Bacillati</taxon>
        <taxon>Bacillota</taxon>
        <taxon>Bacilli</taxon>
        <taxon>Bacillales</taxon>
        <taxon>Bacillaceae</taxon>
        <taxon>Lederbergia</taxon>
    </lineage>
</organism>
<dbReference type="PROSITE" id="PS51257">
    <property type="entry name" value="PROKAR_LIPOPROTEIN"/>
    <property type="match status" value="1"/>
</dbReference>
<name>A0A942YLE1_9BACI</name>
<dbReference type="RefSeq" id="WP_213109037.1">
    <property type="nucleotide sequence ID" value="NZ_JAGYPJ010000001.1"/>
</dbReference>
<evidence type="ECO:0000313" key="1">
    <source>
        <dbReference type="EMBL" id="MBS4198261.1"/>
    </source>
</evidence>
<evidence type="ECO:0000313" key="2">
    <source>
        <dbReference type="Proteomes" id="UP000682713"/>
    </source>
</evidence>
<reference evidence="1 2" key="1">
    <citation type="submission" date="2021-05" db="EMBL/GenBank/DDBJ databases">
        <title>Novel Bacillus species.</title>
        <authorList>
            <person name="Liu G."/>
        </authorList>
    </citation>
    <scope>NUCLEOTIDE SEQUENCE [LARGE SCALE GENOMIC DNA]</scope>
    <source>
        <strain evidence="1 2">FJAT-49732</strain>
    </source>
</reference>
<dbReference type="AlphaFoldDB" id="A0A942YLE1"/>
<dbReference type="EMBL" id="JAGYPJ010000001">
    <property type="protein sequence ID" value="MBS4198261.1"/>
    <property type="molecule type" value="Genomic_DNA"/>
</dbReference>
<accession>A0A942YLE1</accession>
<protein>
    <submittedName>
        <fullName evidence="1">Uncharacterized protein</fullName>
    </submittedName>
</protein>
<comment type="caution">
    <text evidence="1">The sequence shown here is derived from an EMBL/GenBank/DDBJ whole genome shotgun (WGS) entry which is preliminary data.</text>
</comment>
<gene>
    <name evidence="1" type="ORF">KHA93_01125</name>
</gene>
<keyword evidence="2" id="KW-1185">Reference proteome</keyword>